<evidence type="ECO:0000313" key="3">
    <source>
        <dbReference type="Proteomes" id="UP000830835"/>
    </source>
</evidence>
<sequence length="223" mass="25368">MNSLVAPDRPEETGHLLRTTLMLKVLSTLTPGFHWTTDWLHANVRGSEQPFQFGPYRLSYKGQPGGRGTEHQWCIFSEDSQHAQRLEQIVNGILTRSRMPVPIAQPQTEAQQAFSFQGMTYRSPAEVAIAKVLEARGIPFFPNARCRIVNRSGITLTQETDFLVFVQGKARILEVDGREFHQDAAADHQRDRLFALHGLPTYRFSAQECLYEPEEVVNEFLVL</sequence>
<proteinExistence type="predicted"/>
<evidence type="ECO:0000313" key="2">
    <source>
        <dbReference type="EMBL" id="MCJ2541569.1"/>
    </source>
</evidence>
<evidence type="ECO:0000259" key="1">
    <source>
        <dbReference type="Pfam" id="PF04480"/>
    </source>
</evidence>
<accession>A0ABT0C701</accession>
<reference evidence="2" key="1">
    <citation type="submission" date="2021-02" db="EMBL/GenBank/DDBJ databases">
        <title>The CRISPR/cas machinery reduction and long-range gene transfer in the hot spring cyanobacterium Synechococcus.</title>
        <authorList>
            <person name="Dvorak P."/>
            <person name="Jahodarova E."/>
            <person name="Hasler P."/>
            <person name="Poulickova A."/>
        </authorList>
    </citation>
    <scope>NUCLEOTIDE SEQUENCE</scope>
    <source>
        <strain evidence="2">Rupite</strain>
    </source>
</reference>
<name>A0ABT0C701_THEVL</name>
<dbReference type="Proteomes" id="UP000830835">
    <property type="component" value="Unassembled WGS sequence"/>
</dbReference>
<comment type="caution">
    <text evidence="2">The sequence shown here is derived from an EMBL/GenBank/DDBJ whole genome shotgun (WGS) entry which is preliminary data.</text>
</comment>
<dbReference type="Pfam" id="PF04480">
    <property type="entry name" value="DUF559"/>
    <property type="match status" value="1"/>
</dbReference>
<gene>
    <name evidence="2" type="ORF">JX360_01390</name>
</gene>
<organism evidence="2 3">
    <name type="scientific">Thermostichus vulcanus str. 'Rupite'</name>
    <dbReference type="NCBI Taxonomy" id="2813851"/>
    <lineage>
        <taxon>Bacteria</taxon>
        <taxon>Bacillati</taxon>
        <taxon>Cyanobacteriota</taxon>
        <taxon>Cyanophyceae</taxon>
        <taxon>Thermostichales</taxon>
        <taxon>Thermostichaceae</taxon>
        <taxon>Thermostichus</taxon>
    </lineage>
</organism>
<protein>
    <submittedName>
        <fullName evidence="2">DUF559 domain-containing protein</fullName>
    </submittedName>
</protein>
<dbReference type="InterPro" id="IPR007569">
    <property type="entry name" value="DUF559"/>
</dbReference>
<keyword evidence="3" id="KW-1185">Reference proteome</keyword>
<dbReference type="EMBL" id="JAFIRA010000002">
    <property type="protein sequence ID" value="MCJ2541569.1"/>
    <property type="molecule type" value="Genomic_DNA"/>
</dbReference>
<dbReference type="RefSeq" id="WP_244348667.1">
    <property type="nucleotide sequence ID" value="NZ_JAFIRA010000002.1"/>
</dbReference>
<feature type="domain" description="DUF559" evidence="1">
    <location>
        <begin position="165"/>
        <end position="221"/>
    </location>
</feature>